<organism evidence="1 2">
    <name type="scientific">Agrobacterium tumefaciens str. Kerr 14</name>
    <dbReference type="NCBI Taxonomy" id="1183424"/>
    <lineage>
        <taxon>Bacteria</taxon>
        <taxon>Pseudomonadati</taxon>
        <taxon>Pseudomonadota</taxon>
        <taxon>Alphaproteobacteria</taxon>
        <taxon>Hyphomicrobiales</taxon>
        <taxon>Rhizobiaceae</taxon>
        <taxon>Rhizobium/Agrobacterium group</taxon>
        <taxon>Agrobacterium</taxon>
        <taxon>Agrobacterium tumefaciens complex</taxon>
    </lineage>
</organism>
<sequence length="208" mass="23348">MKTESTHVAGEEACVFAKYRPFFPSATLKCVGRPLYRSREARDYACLLDLDPKVSAWRCMPQPIINDSGARNPRHHYVDFAVETEHEALLVDIRHRDAGTVGWIARLAEKQGYRYLAVSFAEFVGAPRIQNAKDLMRYAGYDAPLGDRIRILAALEEMGTLTLAECLSVVRESKPMPTIATMILKNILEVDLDEALLGPETVVRRVAK</sequence>
<dbReference type="AlphaFoldDB" id="A0A1S7QVH9"/>
<gene>
    <name evidence="1" type="ORF">AGR4C_Cc90019</name>
</gene>
<dbReference type="RefSeq" id="WP_080866203.1">
    <property type="nucleotide sequence ID" value="NZ_LT009730.1"/>
</dbReference>
<dbReference type="Proteomes" id="UP000191897">
    <property type="component" value="Unassembled WGS sequence"/>
</dbReference>
<protein>
    <recommendedName>
        <fullName evidence="3">TnsA endonuclease N-terminal domain-containing protein</fullName>
    </recommendedName>
</protein>
<proteinExistence type="predicted"/>
<evidence type="ECO:0000313" key="2">
    <source>
        <dbReference type="Proteomes" id="UP000191897"/>
    </source>
</evidence>
<evidence type="ECO:0008006" key="3">
    <source>
        <dbReference type="Google" id="ProtNLM"/>
    </source>
</evidence>
<accession>A0A1S7QVH9</accession>
<evidence type="ECO:0000313" key="1">
    <source>
        <dbReference type="EMBL" id="CUX42818.1"/>
    </source>
</evidence>
<name>A0A1S7QVH9_AGRTU</name>
<reference evidence="1 2" key="1">
    <citation type="submission" date="2016-01" db="EMBL/GenBank/DDBJ databases">
        <authorList>
            <person name="Oliw E.H."/>
        </authorList>
    </citation>
    <scope>NUCLEOTIDE SEQUENCE [LARGE SCALE GENOMIC DNA]</scope>
    <source>
        <strain evidence="1 2">Kerr 14</strain>
    </source>
</reference>
<dbReference type="EMBL" id="FBWC01000018">
    <property type="protein sequence ID" value="CUX42818.1"/>
    <property type="molecule type" value="Genomic_DNA"/>
</dbReference>